<keyword evidence="3" id="KW-1185">Reference proteome</keyword>
<dbReference type="OrthoDB" id="9797344at2"/>
<dbReference type="GO" id="GO:0016787">
    <property type="term" value="F:hydrolase activity"/>
    <property type="evidence" value="ECO:0007669"/>
    <property type="project" value="UniProtKB-KW"/>
</dbReference>
<dbReference type="InterPro" id="IPR006674">
    <property type="entry name" value="HD_domain"/>
</dbReference>
<evidence type="ECO:0000313" key="2">
    <source>
        <dbReference type="EMBL" id="TVM19872.1"/>
    </source>
</evidence>
<evidence type="ECO:0000313" key="3">
    <source>
        <dbReference type="Proteomes" id="UP000448292"/>
    </source>
</evidence>
<keyword evidence="2" id="KW-0378">Hydrolase</keyword>
<reference evidence="2 3" key="1">
    <citation type="submission" date="2018-06" db="EMBL/GenBank/DDBJ databases">
        <title>Complete genome of Desulfovibrio indonesiensis P37SLT.</title>
        <authorList>
            <person name="Crispim J.S."/>
            <person name="Vidigal P.M.P."/>
            <person name="Silva L.C.F."/>
            <person name="Laguardia C.N."/>
            <person name="Araujo L.C."/>
            <person name="Dias R.S."/>
            <person name="Sousa M.P."/>
            <person name="Paula S.O."/>
            <person name="Silva C."/>
        </authorList>
    </citation>
    <scope>NUCLEOTIDE SEQUENCE [LARGE SCALE GENOMIC DNA]</scope>
    <source>
        <strain evidence="2 3">P37SLT</strain>
    </source>
</reference>
<proteinExistence type="predicted"/>
<organism evidence="2 3">
    <name type="scientific">Oceanidesulfovibrio indonesiensis</name>
    <dbReference type="NCBI Taxonomy" id="54767"/>
    <lineage>
        <taxon>Bacteria</taxon>
        <taxon>Pseudomonadati</taxon>
        <taxon>Thermodesulfobacteriota</taxon>
        <taxon>Desulfovibrionia</taxon>
        <taxon>Desulfovibrionales</taxon>
        <taxon>Desulfovibrionaceae</taxon>
        <taxon>Oceanidesulfovibrio</taxon>
    </lineage>
</organism>
<protein>
    <submittedName>
        <fullName evidence="2">HD family phosphohydrolase</fullName>
    </submittedName>
</protein>
<dbReference type="CDD" id="cd00077">
    <property type="entry name" value="HDc"/>
    <property type="match status" value="1"/>
</dbReference>
<sequence>MIGSEEVVTSDTNGIRAIAGAGELLAEHIARFRDYADRYLQDAGVADHRPVSLKIEHSLRVLENASAIIQAPSLLDAAGTPPGGGRAGLSFPTLIRLAALYHDVGRFEQYRRYATFHDKKSENHARLGVKVLRQSGLLAGLPDDVRSFIQAVVILHNRRFVPDGVAPDVRFATCVVRDADKVDIMRVMVEHFIAPDPADPVVTLHVAEHPTKYTESLYEAIMADKSGDYMAMRWTNDFKLLILGWVFQLNFRASLDMVRERRLAQQLLENLPDISPMRALGEKVRAALEPGAPAGGEKSA</sequence>
<dbReference type="EMBL" id="QMIE01000001">
    <property type="protein sequence ID" value="TVM19872.1"/>
    <property type="molecule type" value="Genomic_DNA"/>
</dbReference>
<dbReference type="NCBIfam" id="TIGR00277">
    <property type="entry name" value="HDIG"/>
    <property type="match status" value="1"/>
</dbReference>
<dbReference type="Pfam" id="PF01966">
    <property type="entry name" value="HD"/>
    <property type="match status" value="1"/>
</dbReference>
<dbReference type="SMART" id="SM00471">
    <property type="entry name" value="HDc"/>
    <property type="match status" value="1"/>
</dbReference>
<gene>
    <name evidence="2" type="ORF">DPQ33_01180</name>
</gene>
<dbReference type="Gene3D" id="1.10.3210.10">
    <property type="entry name" value="Hypothetical protein af1432"/>
    <property type="match status" value="1"/>
</dbReference>
<evidence type="ECO:0000259" key="1">
    <source>
        <dbReference type="SMART" id="SM00471"/>
    </source>
</evidence>
<feature type="domain" description="HD/PDEase" evidence="1">
    <location>
        <begin position="47"/>
        <end position="194"/>
    </location>
</feature>
<dbReference type="InterPro" id="IPR003607">
    <property type="entry name" value="HD/PDEase_dom"/>
</dbReference>
<dbReference type="SUPFAM" id="SSF109604">
    <property type="entry name" value="HD-domain/PDEase-like"/>
    <property type="match status" value="1"/>
</dbReference>
<comment type="caution">
    <text evidence="2">The sequence shown here is derived from an EMBL/GenBank/DDBJ whole genome shotgun (WGS) entry which is preliminary data.</text>
</comment>
<dbReference type="Proteomes" id="UP000448292">
    <property type="component" value="Unassembled WGS sequence"/>
</dbReference>
<dbReference type="InterPro" id="IPR006675">
    <property type="entry name" value="HDIG_dom"/>
</dbReference>
<accession>A0A7M3MKE3</accession>
<dbReference type="AlphaFoldDB" id="A0A7M3MKE3"/>
<name>A0A7M3MKE3_9BACT</name>